<evidence type="ECO:0000313" key="2">
    <source>
        <dbReference type="Proteomes" id="UP000245626"/>
    </source>
</evidence>
<evidence type="ECO:0000313" key="1">
    <source>
        <dbReference type="EMBL" id="PWN52067.1"/>
    </source>
</evidence>
<gene>
    <name evidence="1" type="ORF">IE53DRAFT_367533</name>
</gene>
<name>A0ACD0P1Y6_9BASI</name>
<reference evidence="1 2" key="1">
    <citation type="journal article" date="2018" name="Mol. Biol. Evol.">
        <title>Broad Genomic Sampling Reveals a Smut Pathogenic Ancestry of the Fungal Clade Ustilaginomycotina.</title>
        <authorList>
            <person name="Kijpornyongpan T."/>
            <person name="Mondo S.J."/>
            <person name="Barry K."/>
            <person name="Sandor L."/>
            <person name="Lee J."/>
            <person name="Lipzen A."/>
            <person name="Pangilinan J."/>
            <person name="LaButti K."/>
            <person name="Hainaut M."/>
            <person name="Henrissat B."/>
            <person name="Grigoriev I.V."/>
            <person name="Spatafora J.W."/>
            <person name="Aime M.C."/>
        </authorList>
    </citation>
    <scope>NUCLEOTIDE SEQUENCE [LARGE SCALE GENOMIC DNA]</scope>
    <source>
        <strain evidence="1 2">SA 807</strain>
    </source>
</reference>
<accession>A0ACD0P1Y6</accession>
<dbReference type="Proteomes" id="UP000245626">
    <property type="component" value="Unassembled WGS sequence"/>
</dbReference>
<protein>
    <submittedName>
        <fullName evidence="1">Uncharacterized protein</fullName>
    </submittedName>
</protein>
<dbReference type="EMBL" id="KZ819799">
    <property type="protein sequence ID" value="PWN52067.1"/>
    <property type="molecule type" value="Genomic_DNA"/>
</dbReference>
<proteinExistence type="predicted"/>
<sequence length="478" mass="54372">MSKVFFWFQLMLALLSLADAFPMRNVVDRFHNDNAEAHCKRGLADDPRLISELERFSLASIPKPVSETTPPRVSGREKKVRFERPEIMELAEERSNGKPFEIITRSMSELVSSKTERPGYVNDLPRSVKERLLRDYHPRNLHTFSHFFYDNQGKLADSWTSKEFYGPLGTNAKSKSSNGLWRKAGESEQVFDKPNWVILIRSGKGERRQLFVYDDKNMQRITASQSEHFLQMQTTDAFRGEIGPYTYPNHSYDHIYRDDQKGTETRFSSENFYSPLTQTSNTHWRNAEPGENVSGELTWTVIDRNKKGEENVKTFVYRRKKGKEVAREEESGESRWNLHDHGEGAGEASTSGAGKGRFVGMANDHYTWDPTMSGASNQVSREKEWWGLLAPVVGATKSSKDGLNRVKPPRQEWEQLGEPQSTINWGKVRSKIGSVLKNQASLAAGAKAHTSTSLTEKTQLKASEDIRGKGKAEESPDR</sequence>
<keyword evidence="2" id="KW-1185">Reference proteome</keyword>
<organism evidence="1 2">
    <name type="scientific">Violaceomyces palustris</name>
    <dbReference type="NCBI Taxonomy" id="1673888"/>
    <lineage>
        <taxon>Eukaryota</taxon>
        <taxon>Fungi</taxon>
        <taxon>Dikarya</taxon>
        <taxon>Basidiomycota</taxon>
        <taxon>Ustilaginomycotina</taxon>
        <taxon>Ustilaginomycetes</taxon>
        <taxon>Violaceomycetales</taxon>
        <taxon>Violaceomycetaceae</taxon>
        <taxon>Violaceomyces</taxon>
    </lineage>
</organism>